<sequence>MRKTATFFALLTAVSCGSGLDGEEKMFTYTFILRKETGQDLSITGDFGPRNEVVATGEIFTCAYVGSVSDAGGFCSSFLEIVDIEKVKGYRCFGKASQIEGFCFVEDARVFTRIGNTIFTEIAPRTYEYVLTPELLEGAFELPG</sequence>
<dbReference type="AlphaFoldDB" id="A0A6I1DVV8"/>
<comment type="caution">
    <text evidence="1">The sequence shown here is derived from an EMBL/GenBank/DDBJ whole genome shotgun (WGS) entry which is preliminary data.</text>
</comment>
<organism evidence="1 2">
    <name type="scientific">Flagellimonas olearia</name>
    <dbReference type="NCBI Taxonomy" id="552546"/>
    <lineage>
        <taxon>Bacteria</taxon>
        <taxon>Pseudomonadati</taxon>
        <taxon>Bacteroidota</taxon>
        <taxon>Flavobacteriia</taxon>
        <taxon>Flavobacteriales</taxon>
        <taxon>Flavobacteriaceae</taxon>
        <taxon>Flagellimonas</taxon>
    </lineage>
</organism>
<evidence type="ECO:0000313" key="1">
    <source>
        <dbReference type="EMBL" id="KAB7529208.1"/>
    </source>
</evidence>
<dbReference type="RefSeq" id="WP_152132534.1">
    <property type="nucleotide sequence ID" value="NZ_WELG01000002.1"/>
</dbReference>
<evidence type="ECO:0000313" key="2">
    <source>
        <dbReference type="Proteomes" id="UP000429785"/>
    </source>
</evidence>
<accession>A0A6I1DVV8</accession>
<gene>
    <name evidence="1" type="ORF">F8C76_15360</name>
</gene>
<dbReference type="OrthoDB" id="1444319at2"/>
<name>A0A6I1DVV8_9FLAO</name>
<proteinExistence type="predicted"/>
<evidence type="ECO:0008006" key="3">
    <source>
        <dbReference type="Google" id="ProtNLM"/>
    </source>
</evidence>
<dbReference type="PROSITE" id="PS51257">
    <property type="entry name" value="PROKAR_LIPOPROTEIN"/>
    <property type="match status" value="1"/>
</dbReference>
<dbReference type="EMBL" id="WELG01000002">
    <property type="protein sequence ID" value="KAB7529208.1"/>
    <property type="molecule type" value="Genomic_DNA"/>
</dbReference>
<dbReference type="Proteomes" id="UP000429785">
    <property type="component" value="Unassembled WGS sequence"/>
</dbReference>
<reference evidence="1 2" key="1">
    <citation type="submission" date="2019-10" db="EMBL/GenBank/DDBJ databases">
        <title>Muricauda olearia CL-SS4 JCM15563 genome.</title>
        <authorList>
            <person name="Liu L."/>
        </authorList>
    </citation>
    <scope>NUCLEOTIDE SEQUENCE [LARGE SCALE GENOMIC DNA]</scope>
    <source>
        <strain evidence="1 2">CL-SS4</strain>
    </source>
</reference>
<protein>
    <recommendedName>
        <fullName evidence="3">Lipoprotein</fullName>
    </recommendedName>
</protein>